<comment type="caution">
    <text evidence="1">The sequence shown here is derived from an EMBL/GenBank/DDBJ whole genome shotgun (WGS) entry which is preliminary data.</text>
</comment>
<reference evidence="1" key="1">
    <citation type="submission" date="2019-04" db="EMBL/GenBank/DDBJ databases">
        <title>Microbes associate with the intestines of laboratory mice.</title>
        <authorList>
            <person name="Navarre W."/>
            <person name="Wong E."/>
            <person name="Huang K."/>
            <person name="Tropini C."/>
            <person name="Ng K."/>
            <person name="Yu B."/>
        </authorList>
    </citation>
    <scope>NUCLEOTIDE SEQUENCE</scope>
    <source>
        <strain evidence="1">NM73_A23</strain>
    </source>
</reference>
<dbReference type="EMBL" id="SRZC01000026">
    <property type="protein sequence ID" value="TGX80458.1"/>
    <property type="molecule type" value="Genomic_DNA"/>
</dbReference>
<accession>A0AC61QMA4</accession>
<keyword evidence="2" id="KW-1185">Reference proteome</keyword>
<evidence type="ECO:0000313" key="1">
    <source>
        <dbReference type="EMBL" id="TGX80458.1"/>
    </source>
</evidence>
<gene>
    <name evidence="1" type="ORF">E5358_13070</name>
</gene>
<organism evidence="1 2">
    <name type="scientific">Palleniella muris</name>
    <dbReference type="NCBI Taxonomy" id="3038145"/>
    <lineage>
        <taxon>Bacteria</taxon>
        <taxon>Pseudomonadati</taxon>
        <taxon>Bacteroidota</taxon>
        <taxon>Bacteroidia</taxon>
        <taxon>Bacteroidales</taxon>
        <taxon>Prevotellaceae</taxon>
        <taxon>Palleniella</taxon>
    </lineage>
</organism>
<dbReference type="Proteomes" id="UP000308886">
    <property type="component" value="Unassembled WGS sequence"/>
</dbReference>
<evidence type="ECO:0000313" key="2">
    <source>
        <dbReference type="Proteomes" id="UP000308886"/>
    </source>
</evidence>
<sequence>MVKRFFISCVLLLMVAAGAFSQKITGVVVDAATGDSIPMAGVVYRTHHVMAAADYNGRFSIARHNGWKLYFTAMGYKTKEILVNEKTKNHIVVKLRPDTKQLQEVVVKSKRGKYSRKNNPAVELMKRVIAAKKKTDLDNNSYYEFYKYQKLTLAKNNVSPEDIQEQKEKGNKDWLVDQIEVCPMNGKLICPVQISETVSRKVYRKDPRAEKTTVLGESSTGVANLVETAGNILDASMKDIFTDVDIYDDQVRLLQFPFTSPIGKDAIGFYRYYIVDTCLVDKDECIRLTFVPNNQQDFGFRGDIWVLNDSTLHVRKVSLTIPKKSDVNFVDNMKIEQEYVKLPDGQWVLDTDNMLVELKLNRMLNNAVVIRTTKLSNYSFKELPKRDFRGTATHVVDQDARNRGKDFWNQFRTVQLTKSEESVGGFAKSVANIPGMKTVLFVLKAFMNNYVECTLSDSIPSKFDIGPVNTIVNKNIVDGWRFRLSGRTTAALNNHLFWNGYVAYGAESAKWYYSTQFTWSLNKKHREPWEFPIRQFTFRSEYDIMSPSDKFLLTNKDNMFMAFKTREVDKLYFYNRQQLEFKYETLAGFATTVGLKTEGIKGAAEMQFHAIDGTPFDKEIRTTEAHIGFRFAPGETFINTKQRRYPINLDAPIFAIDHTVAVDGVLGGKYKMNFTEASIYKRFWLNSWGKLDIYVAGGAQWDVVPFPLLIMPRVNLGWLSQPGTYTFQLMNNMEFLNDRYAMWHVSWDLNGKLFNRVPLLKKLKWREFISFRGMYGKLTNKNNPYLQENMGSDILLQFPVGCNIMSSKPYAEICVGVHNIFKFLEVDYVHRLSYNDLDTAIKNGVRFAINMTF</sequence>
<proteinExistence type="predicted"/>
<name>A0AC61QMA4_9BACT</name>
<protein>
    <submittedName>
        <fullName evidence="1">Carboxypeptidase-like regulatory domain-containing protein</fullName>
    </submittedName>
</protein>